<dbReference type="PROSITE" id="PS50109">
    <property type="entry name" value="HIS_KIN"/>
    <property type="match status" value="1"/>
</dbReference>
<dbReference type="Gene3D" id="1.10.287.130">
    <property type="match status" value="1"/>
</dbReference>
<evidence type="ECO:0000259" key="6">
    <source>
        <dbReference type="PROSITE" id="PS50109"/>
    </source>
</evidence>
<sequence>MASSRDFGNTRWPGDEPAKALPPAPADTDGAPARHPWRQLGQALAHDLRPPLRAINGFAALIAADPDSRLSPDSRERLDRIASAATQLGDMITRLLELVQAHHAELACAPVDLDALMAAEQQRLAPAHPHLQWVCEPLPRPHAQAPLLTLAVRELLAHAAEHAPADRPHTLHIRHDAERQAWCVHDRLRDLLGADPDTLLDPFPRTAARPAGHAPARGLAVAARVVERHGGRLWIEARSGFGVAVWVYLPTPD</sequence>
<dbReference type="SMART" id="SM00388">
    <property type="entry name" value="HisKA"/>
    <property type="match status" value="1"/>
</dbReference>
<dbReference type="RefSeq" id="WP_166224302.1">
    <property type="nucleotide sequence ID" value="NZ_CP049989.1"/>
</dbReference>
<dbReference type="CDD" id="cd00082">
    <property type="entry name" value="HisKA"/>
    <property type="match status" value="1"/>
</dbReference>
<dbReference type="PANTHER" id="PTHR42878">
    <property type="entry name" value="TWO-COMPONENT HISTIDINE KINASE"/>
    <property type="match status" value="1"/>
</dbReference>
<feature type="region of interest" description="Disordered" evidence="5">
    <location>
        <begin position="1"/>
        <end position="35"/>
    </location>
</feature>
<dbReference type="Gene3D" id="3.30.565.10">
    <property type="entry name" value="Histidine kinase-like ATPase, C-terminal domain"/>
    <property type="match status" value="1"/>
</dbReference>
<name>A0A6G8IDD9_9BURK</name>
<evidence type="ECO:0000256" key="1">
    <source>
        <dbReference type="ARBA" id="ARBA00000085"/>
    </source>
</evidence>
<evidence type="ECO:0000313" key="8">
    <source>
        <dbReference type="Proteomes" id="UP000503162"/>
    </source>
</evidence>
<feature type="domain" description="Histidine kinase" evidence="6">
    <location>
        <begin position="43"/>
        <end position="253"/>
    </location>
</feature>
<dbReference type="GO" id="GO:0007234">
    <property type="term" value="P:osmosensory signaling via phosphorelay pathway"/>
    <property type="evidence" value="ECO:0007669"/>
    <property type="project" value="TreeGrafter"/>
</dbReference>
<dbReference type="EC" id="2.7.13.3" evidence="2"/>
<evidence type="ECO:0000256" key="2">
    <source>
        <dbReference type="ARBA" id="ARBA00012438"/>
    </source>
</evidence>
<evidence type="ECO:0000256" key="3">
    <source>
        <dbReference type="ARBA" id="ARBA00022679"/>
    </source>
</evidence>
<dbReference type="EMBL" id="CP049989">
    <property type="protein sequence ID" value="QIM51153.1"/>
    <property type="molecule type" value="Genomic_DNA"/>
</dbReference>
<protein>
    <recommendedName>
        <fullName evidence="2">histidine kinase</fullName>
        <ecNumber evidence="2">2.7.13.3</ecNumber>
    </recommendedName>
</protein>
<dbReference type="KEGG" id="hcz:G9Q37_02895"/>
<dbReference type="InterPro" id="IPR036097">
    <property type="entry name" value="HisK_dim/P_sf"/>
</dbReference>
<keyword evidence="4 7" id="KW-0418">Kinase</keyword>
<dbReference type="Pfam" id="PF02518">
    <property type="entry name" value="HATPase_c"/>
    <property type="match status" value="1"/>
</dbReference>
<reference evidence="7 8" key="1">
    <citation type="submission" date="2020-03" db="EMBL/GenBank/DDBJ databases">
        <title>Hydrogenophaga sp. nov. isolated from cyanobacterial mat.</title>
        <authorList>
            <person name="Thorat V."/>
            <person name="Kirdat K."/>
            <person name="Tiwarekar B."/>
            <person name="Costa E.D."/>
            <person name="Yadav A."/>
        </authorList>
    </citation>
    <scope>NUCLEOTIDE SEQUENCE [LARGE SCALE GENOMIC DNA]</scope>
    <source>
        <strain evidence="7 8">BA0156</strain>
    </source>
</reference>
<dbReference type="GO" id="GO:0030295">
    <property type="term" value="F:protein kinase activator activity"/>
    <property type="evidence" value="ECO:0007669"/>
    <property type="project" value="TreeGrafter"/>
</dbReference>
<dbReference type="PANTHER" id="PTHR42878:SF14">
    <property type="entry name" value="OSMOLARITY TWO-COMPONENT SYSTEM PROTEIN SSK1"/>
    <property type="match status" value="1"/>
</dbReference>
<dbReference type="InterPro" id="IPR036890">
    <property type="entry name" value="HATPase_C_sf"/>
</dbReference>
<dbReference type="SUPFAM" id="SSF55874">
    <property type="entry name" value="ATPase domain of HSP90 chaperone/DNA topoisomerase II/histidine kinase"/>
    <property type="match status" value="1"/>
</dbReference>
<evidence type="ECO:0000256" key="5">
    <source>
        <dbReference type="SAM" id="MobiDB-lite"/>
    </source>
</evidence>
<comment type="catalytic activity">
    <reaction evidence="1">
        <text>ATP + protein L-histidine = ADP + protein N-phospho-L-histidine.</text>
        <dbReference type="EC" id="2.7.13.3"/>
    </reaction>
</comment>
<keyword evidence="8" id="KW-1185">Reference proteome</keyword>
<dbReference type="InterPro" id="IPR050351">
    <property type="entry name" value="BphY/WalK/GraS-like"/>
</dbReference>
<gene>
    <name evidence="7" type="ORF">G9Q37_02895</name>
</gene>
<dbReference type="InterPro" id="IPR003661">
    <property type="entry name" value="HisK_dim/P_dom"/>
</dbReference>
<dbReference type="Proteomes" id="UP000503162">
    <property type="component" value="Chromosome"/>
</dbReference>
<evidence type="ECO:0000256" key="4">
    <source>
        <dbReference type="ARBA" id="ARBA00022777"/>
    </source>
</evidence>
<proteinExistence type="predicted"/>
<dbReference type="GO" id="GO:0000156">
    <property type="term" value="F:phosphorelay response regulator activity"/>
    <property type="evidence" value="ECO:0007669"/>
    <property type="project" value="TreeGrafter"/>
</dbReference>
<dbReference type="AlphaFoldDB" id="A0A6G8IDD9"/>
<dbReference type="InterPro" id="IPR003594">
    <property type="entry name" value="HATPase_dom"/>
</dbReference>
<dbReference type="SUPFAM" id="SSF47384">
    <property type="entry name" value="Homodimeric domain of signal transducing histidine kinase"/>
    <property type="match status" value="1"/>
</dbReference>
<organism evidence="7 8">
    <name type="scientific">Hydrogenophaga crocea</name>
    <dbReference type="NCBI Taxonomy" id="2716225"/>
    <lineage>
        <taxon>Bacteria</taxon>
        <taxon>Pseudomonadati</taxon>
        <taxon>Pseudomonadota</taxon>
        <taxon>Betaproteobacteria</taxon>
        <taxon>Burkholderiales</taxon>
        <taxon>Comamonadaceae</taxon>
        <taxon>Hydrogenophaga</taxon>
    </lineage>
</organism>
<keyword evidence="3" id="KW-0808">Transferase</keyword>
<accession>A0A6G8IDD9</accession>
<dbReference type="Pfam" id="PF00512">
    <property type="entry name" value="HisKA"/>
    <property type="match status" value="1"/>
</dbReference>
<evidence type="ECO:0000313" key="7">
    <source>
        <dbReference type="EMBL" id="QIM51153.1"/>
    </source>
</evidence>
<dbReference type="InterPro" id="IPR005467">
    <property type="entry name" value="His_kinase_dom"/>
</dbReference>
<dbReference type="GO" id="GO:0000155">
    <property type="term" value="F:phosphorelay sensor kinase activity"/>
    <property type="evidence" value="ECO:0007669"/>
    <property type="project" value="InterPro"/>
</dbReference>